<gene>
    <name evidence="1" type="ORF">BC643_3297</name>
</gene>
<protein>
    <submittedName>
        <fullName evidence="1">Uncharacterized protein</fullName>
    </submittedName>
</protein>
<keyword evidence="2" id="KW-1185">Reference proteome</keyword>
<reference evidence="1 2" key="1">
    <citation type="submission" date="2018-09" db="EMBL/GenBank/DDBJ databases">
        <title>Genomic Encyclopedia of Archaeal and Bacterial Type Strains, Phase II (KMG-II): from individual species to whole genera.</title>
        <authorList>
            <person name="Goeker M."/>
        </authorList>
    </citation>
    <scope>NUCLEOTIDE SEQUENCE [LARGE SCALE GENOMIC DNA]</scope>
    <source>
        <strain evidence="1 2">DSM 27148</strain>
    </source>
</reference>
<sequence>MALILFVHVNLFAQTGNIKGDGLISVNPENYPTIQFYKNKEDTKPIKSIKIFDDKEINSFNIKDLDLIEKEWFKPLHINLDYYIFYFQCSNVDANWYQIIVDEESNLKYWIKKSPDLKYLSWEKFICETVTVRPIDTISNPILISPNLNSEKCKKQLVDCLMPIETKGDWLKVKVEPAICDKTFEMKDDEIFEGYIRWRKDDKLLIEYFLTL</sequence>
<evidence type="ECO:0000313" key="2">
    <source>
        <dbReference type="Proteomes" id="UP000283387"/>
    </source>
</evidence>
<comment type="caution">
    <text evidence="1">The sequence shown here is derived from an EMBL/GenBank/DDBJ whole genome shotgun (WGS) entry which is preliminary data.</text>
</comment>
<dbReference type="Proteomes" id="UP000283387">
    <property type="component" value="Unassembled WGS sequence"/>
</dbReference>
<evidence type="ECO:0000313" key="1">
    <source>
        <dbReference type="EMBL" id="RKD88154.1"/>
    </source>
</evidence>
<proteinExistence type="predicted"/>
<dbReference type="EMBL" id="RAPN01000002">
    <property type="protein sequence ID" value="RKD88154.1"/>
    <property type="molecule type" value="Genomic_DNA"/>
</dbReference>
<accession>A0A419VY96</accession>
<organism evidence="1 2">
    <name type="scientific">Mangrovibacterium diazotrophicum</name>
    <dbReference type="NCBI Taxonomy" id="1261403"/>
    <lineage>
        <taxon>Bacteria</taxon>
        <taxon>Pseudomonadati</taxon>
        <taxon>Bacteroidota</taxon>
        <taxon>Bacteroidia</taxon>
        <taxon>Marinilabiliales</taxon>
        <taxon>Prolixibacteraceae</taxon>
        <taxon>Mangrovibacterium</taxon>
    </lineage>
</organism>
<dbReference type="AlphaFoldDB" id="A0A419VY96"/>
<name>A0A419VY96_9BACT</name>